<name>A0A523XH05_UNCT6</name>
<feature type="non-terminal residue" evidence="1">
    <location>
        <position position="127"/>
    </location>
</feature>
<dbReference type="CDD" id="cd02980">
    <property type="entry name" value="TRX_Fd_family"/>
    <property type="match status" value="1"/>
</dbReference>
<dbReference type="InterPro" id="IPR036249">
    <property type="entry name" value="Thioredoxin-like_sf"/>
</dbReference>
<protein>
    <submittedName>
        <fullName evidence="1">(2Fe-2S) ferredoxin domain-containing protein</fullName>
    </submittedName>
</protein>
<evidence type="ECO:0000313" key="1">
    <source>
        <dbReference type="EMBL" id="TET78577.1"/>
    </source>
</evidence>
<reference evidence="1 2" key="1">
    <citation type="submission" date="2019-03" db="EMBL/GenBank/DDBJ databases">
        <title>Metabolic potential of uncultured bacteria and archaea associated with petroleum seepage in deep-sea sediments.</title>
        <authorList>
            <person name="Dong X."/>
            <person name="Hubert C."/>
        </authorList>
    </citation>
    <scope>NUCLEOTIDE SEQUENCE [LARGE SCALE GENOMIC DNA]</scope>
    <source>
        <strain evidence="1">E29_bin36</strain>
    </source>
</reference>
<dbReference type="EMBL" id="SOIP01000478">
    <property type="protein sequence ID" value="TET78577.1"/>
    <property type="molecule type" value="Genomic_DNA"/>
</dbReference>
<dbReference type="Proteomes" id="UP000315534">
    <property type="component" value="Unassembled WGS sequence"/>
</dbReference>
<dbReference type="SUPFAM" id="SSF52833">
    <property type="entry name" value="Thioredoxin-like"/>
    <property type="match status" value="1"/>
</dbReference>
<comment type="caution">
    <text evidence="1">The sequence shown here is derived from an EMBL/GenBank/DDBJ whole genome shotgun (WGS) entry which is preliminary data.</text>
</comment>
<sequence length="127" mass="13855">MPKLRPEDLEKISERMRKTTMLREGAGRAKITVHMGTCGIAAGARKIMSALLALFEESDTKDIILTTSGCAGLCSREPMVTVELKGEAPVKYVDLTEEKIRRIFSEHVIGGKIVTEHAIAIGSEQVS</sequence>
<evidence type="ECO:0000313" key="2">
    <source>
        <dbReference type="Proteomes" id="UP000315534"/>
    </source>
</evidence>
<organism evidence="1 2">
    <name type="scientific">candidate division TA06 bacterium</name>
    <dbReference type="NCBI Taxonomy" id="2250710"/>
    <lineage>
        <taxon>Bacteria</taxon>
        <taxon>Bacteria division TA06</taxon>
    </lineage>
</organism>
<proteinExistence type="predicted"/>
<gene>
    <name evidence="1" type="ORF">E3J38_08370</name>
</gene>
<accession>A0A523XH05</accession>
<dbReference type="AlphaFoldDB" id="A0A523XH05"/>
<dbReference type="Gene3D" id="3.40.30.10">
    <property type="entry name" value="Glutaredoxin"/>
    <property type="match status" value="1"/>
</dbReference>